<gene>
    <name evidence="2" type="ORF">SAMN05445850_4151</name>
</gene>
<dbReference type="SUPFAM" id="SSF47413">
    <property type="entry name" value="lambda repressor-like DNA-binding domains"/>
    <property type="match status" value="2"/>
</dbReference>
<dbReference type="EMBL" id="FNKX01000002">
    <property type="protein sequence ID" value="SDR44798.1"/>
    <property type="molecule type" value="Genomic_DNA"/>
</dbReference>
<dbReference type="AlphaFoldDB" id="A0A1H1J5N1"/>
<evidence type="ECO:0000259" key="1">
    <source>
        <dbReference type="PROSITE" id="PS50943"/>
    </source>
</evidence>
<dbReference type="Proteomes" id="UP000199365">
    <property type="component" value="Unassembled WGS sequence"/>
</dbReference>
<dbReference type="InterPro" id="IPR001387">
    <property type="entry name" value="Cro/C1-type_HTH"/>
</dbReference>
<dbReference type="Pfam" id="PF01381">
    <property type="entry name" value="HTH_3"/>
    <property type="match status" value="1"/>
</dbReference>
<feature type="domain" description="HTH cro/C1-type" evidence="1">
    <location>
        <begin position="1"/>
        <end position="48"/>
    </location>
</feature>
<dbReference type="CDD" id="cd00093">
    <property type="entry name" value="HTH_XRE"/>
    <property type="match status" value="2"/>
</dbReference>
<dbReference type="Gene3D" id="1.10.260.40">
    <property type="entry name" value="lambda repressor-like DNA-binding domains"/>
    <property type="match status" value="2"/>
</dbReference>
<dbReference type="SMART" id="SM00530">
    <property type="entry name" value="HTH_XRE"/>
    <property type="match status" value="2"/>
</dbReference>
<evidence type="ECO:0000313" key="2">
    <source>
        <dbReference type="EMBL" id="SDR44798.1"/>
    </source>
</evidence>
<proteinExistence type="predicted"/>
<dbReference type="PROSITE" id="PS50943">
    <property type="entry name" value="HTH_CROC1"/>
    <property type="match status" value="1"/>
</dbReference>
<dbReference type="GO" id="GO:0003677">
    <property type="term" value="F:DNA binding"/>
    <property type="evidence" value="ECO:0007669"/>
    <property type="project" value="InterPro"/>
</dbReference>
<dbReference type="InterPro" id="IPR010982">
    <property type="entry name" value="Lambda_DNA-bd_dom_sf"/>
</dbReference>
<protein>
    <submittedName>
        <fullName evidence="2">Transcriptional regulator, contains XRE-family HTH domain</fullName>
    </submittedName>
</protein>
<accession>A0A1H1J5N1</accession>
<dbReference type="STRING" id="157910.SAMN05445850_4151"/>
<evidence type="ECO:0000313" key="3">
    <source>
        <dbReference type="Proteomes" id="UP000199365"/>
    </source>
</evidence>
<name>A0A1H1J5N1_9BURK</name>
<organism evidence="2 3">
    <name type="scientific">Paraburkholderia tuberum</name>
    <dbReference type="NCBI Taxonomy" id="157910"/>
    <lineage>
        <taxon>Bacteria</taxon>
        <taxon>Pseudomonadati</taxon>
        <taxon>Pseudomonadota</taxon>
        <taxon>Betaproteobacteria</taxon>
        <taxon>Burkholderiales</taxon>
        <taxon>Burkholderiaceae</taxon>
        <taxon>Paraburkholderia</taxon>
    </lineage>
</organism>
<keyword evidence="3" id="KW-1185">Reference proteome</keyword>
<reference evidence="3" key="1">
    <citation type="submission" date="2016-10" db="EMBL/GenBank/DDBJ databases">
        <authorList>
            <person name="Varghese N."/>
            <person name="Submissions S."/>
        </authorList>
    </citation>
    <scope>NUCLEOTIDE SEQUENCE [LARGE SCALE GENOMIC DNA]</scope>
    <source>
        <strain evidence="3">DUS833</strain>
    </source>
</reference>
<sequence>MTQDDLAVRAGVARVTLVHWEKGRWPRTVAAATVNALEAALQVPPGWLLGPGTQPLPDPGLPAADAVAREGQGDRETRIPAARCREIGPHARRLRSELGLCVAEVARACHVSRPTLLQWEQGTFPKALTVARLRTWERALLLAPGHLLAPPASHPGVGDGRWRVTIGTETLEAAIHRVAACLATRGRNLLQPEQPLDAKAARDADLLAHRYGVGAHRWPLVDVAVSYGIDPSHARQTVARMVARAPGFAFRIPVLDDMLAVGAAGFPFTTAVCVGRMRDLLGPSLSMERAAAFAGEILSRRITGADPGNAVAGTRRPAKAANPSLAADVVCVAKEHRLDRS</sequence>